<gene>
    <name evidence="3" type="primary">VvCHDp000258_0</name>
    <name evidence="3" type="ORF">CK203_004058</name>
</gene>
<protein>
    <submittedName>
        <fullName evidence="3">F-box/LRR-repeat protein</fullName>
    </submittedName>
</protein>
<dbReference type="PANTHER" id="PTHR14939">
    <property type="entry name" value="F-BOX ONLY PROTEIN 22"/>
    <property type="match status" value="1"/>
</dbReference>
<comment type="caution">
    <text evidence="3">The sequence shown here is derived from an EMBL/GenBank/DDBJ whole genome shotgun (WGS) entry which is preliminary data.</text>
</comment>
<dbReference type="PANTHER" id="PTHR14939:SF5">
    <property type="entry name" value="F-BOX ONLY PROTEIN 22"/>
    <property type="match status" value="1"/>
</dbReference>
<dbReference type="AlphaFoldDB" id="A0A438KA58"/>
<dbReference type="Proteomes" id="UP000288805">
    <property type="component" value="Unassembled WGS sequence"/>
</dbReference>
<reference evidence="3 4" key="1">
    <citation type="journal article" date="2018" name="PLoS Genet.">
        <title>Population sequencing reveals clonal diversity and ancestral inbreeding in the grapevine cultivar Chardonnay.</title>
        <authorList>
            <person name="Roach M.J."/>
            <person name="Johnson D.L."/>
            <person name="Bohlmann J."/>
            <person name="van Vuuren H.J."/>
            <person name="Jones S.J."/>
            <person name="Pretorius I.S."/>
            <person name="Schmidt S.A."/>
            <person name="Borneman A.R."/>
        </authorList>
    </citation>
    <scope>NUCLEOTIDE SEQUENCE [LARGE SCALE GENOMIC DNA]</scope>
    <source>
        <strain evidence="4">cv. Chardonnay</strain>
        <tissue evidence="3">Leaf</tissue>
    </source>
</reference>
<evidence type="ECO:0000313" key="4">
    <source>
        <dbReference type="Proteomes" id="UP000288805"/>
    </source>
</evidence>
<feature type="domain" description="F-box" evidence="1">
    <location>
        <begin position="12"/>
        <end position="52"/>
    </location>
</feature>
<dbReference type="Pfam" id="PF10442">
    <property type="entry name" value="FIST_C"/>
    <property type="match status" value="1"/>
</dbReference>
<sequence length="553" mass="60428">MERGRGGGVALLSEDLLQNILSRLPALSFANAGCVSRSWRRAAGDVLSRPKLASAISLNPSFQDAVKEVLDSVLSRPIRPHFAVACIGLKFSLERTHKLITKKLGSATPVITSVARGIIGSDAITEEFKEVKWGVDVEDFNLPANKDRGIVLIVGFMPGLKVDAIPLLRELEEFSAAVSGCTSPTGIVMFGDKHADMKPVLEKMDYAMSMETVILGEESGHFMYRSGDDSRNISGSLKNSCDGVALVFARDNDKPQGVGESQFHVALSTGVVPVGPTLKAASVKVKGDGSERSTWLTARKEGLKEALDGERLLHDIYDEVTLKFFAVTSCYVERLSTTAEAFAHLKPFTNDHSAKDIIWQMENENASHDLYIGVTKRRKCSIGSEKVRWVTTLEFHDVLGGDEEYLFVDGVGIKTGDPFRFYHSDSDTALSSCRRVSEEFRNLKQAWTHKNSYHFRGVADGGDKTEVCGGIIFSCYGRGDSFFGQANVDSSPFLENFPGFPLAGIMCGGEIGRVHLSSADHQGGQEESSPRSYLHYYSTVYLVISHTPSSLES</sequence>
<dbReference type="Gene3D" id="1.20.1280.50">
    <property type="match status" value="1"/>
</dbReference>
<dbReference type="SUPFAM" id="SSF81383">
    <property type="entry name" value="F-box domain"/>
    <property type="match status" value="1"/>
</dbReference>
<dbReference type="InterPro" id="IPR001810">
    <property type="entry name" value="F-box_dom"/>
</dbReference>
<dbReference type="SMART" id="SM01204">
    <property type="entry name" value="FIST_C"/>
    <property type="match status" value="1"/>
</dbReference>
<evidence type="ECO:0000313" key="3">
    <source>
        <dbReference type="EMBL" id="RVX18109.1"/>
    </source>
</evidence>
<dbReference type="InterPro" id="IPR036047">
    <property type="entry name" value="F-box-like_dom_sf"/>
</dbReference>
<dbReference type="Pfam" id="PF00646">
    <property type="entry name" value="F-box"/>
    <property type="match status" value="1"/>
</dbReference>
<feature type="domain" description="FIST C-domain" evidence="2">
    <location>
        <begin position="341"/>
        <end position="514"/>
    </location>
</feature>
<organism evidence="3 4">
    <name type="scientific">Vitis vinifera</name>
    <name type="common">Grape</name>
    <dbReference type="NCBI Taxonomy" id="29760"/>
    <lineage>
        <taxon>Eukaryota</taxon>
        <taxon>Viridiplantae</taxon>
        <taxon>Streptophyta</taxon>
        <taxon>Embryophyta</taxon>
        <taxon>Tracheophyta</taxon>
        <taxon>Spermatophyta</taxon>
        <taxon>Magnoliopsida</taxon>
        <taxon>eudicotyledons</taxon>
        <taxon>Gunneridae</taxon>
        <taxon>Pentapetalae</taxon>
        <taxon>rosids</taxon>
        <taxon>Vitales</taxon>
        <taxon>Vitaceae</taxon>
        <taxon>Viteae</taxon>
        <taxon>Vitis</taxon>
    </lineage>
</organism>
<evidence type="ECO:0000259" key="1">
    <source>
        <dbReference type="SMART" id="SM00256"/>
    </source>
</evidence>
<proteinExistence type="predicted"/>
<name>A0A438KA58_VITVI</name>
<evidence type="ECO:0000259" key="2">
    <source>
        <dbReference type="SMART" id="SM01204"/>
    </source>
</evidence>
<dbReference type="InterPro" id="IPR019494">
    <property type="entry name" value="FIST_C"/>
</dbReference>
<dbReference type="EMBL" id="QGNW01000012">
    <property type="protein sequence ID" value="RVX18109.1"/>
    <property type="molecule type" value="Genomic_DNA"/>
</dbReference>
<dbReference type="SMART" id="SM00256">
    <property type="entry name" value="FBOX"/>
    <property type="match status" value="1"/>
</dbReference>
<accession>A0A438KA58</accession>